<accession>A0ABV7TLE8</accession>
<dbReference type="InterPro" id="IPR009057">
    <property type="entry name" value="Homeodomain-like_sf"/>
</dbReference>
<proteinExistence type="predicted"/>
<gene>
    <name evidence="5" type="ORF">ACFORG_20340</name>
</gene>
<reference evidence="6" key="1">
    <citation type="journal article" date="2019" name="Int. J. Syst. Evol. Microbiol.">
        <title>The Global Catalogue of Microorganisms (GCM) 10K type strain sequencing project: providing services to taxonomists for standard genome sequencing and annotation.</title>
        <authorList>
            <consortium name="The Broad Institute Genomics Platform"/>
            <consortium name="The Broad Institute Genome Sequencing Center for Infectious Disease"/>
            <person name="Wu L."/>
            <person name="Ma J."/>
        </authorList>
    </citation>
    <scope>NUCLEOTIDE SEQUENCE [LARGE SCALE GENOMIC DNA]</scope>
    <source>
        <strain evidence="6">KCTC 42911</strain>
    </source>
</reference>
<keyword evidence="1" id="KW-0805">Transcription regulation</keyword>
<dbReference type="InterPro" id="IPR050204">
    <property type="entry name" value="AraC_XylS_family_regulators"/>
</dbReference>
<dbReference type="Pfam" id="PF12833">
    <property type="entry name" value="HTH_18"/>
    <property type="match status" value="1"/>
</dbReference>
<feature type="domain" description="HTH araC/xylS-type" evidence="4">
    <location>
        <begin position="214"/>
        <end position="314"/>
    </location>
</feature>
<keyword evidence="2" id="KW-0238">DNA-binding</keyword>
<dbReference type="Gene3D" id="1.10.10.60">
    <property type="entry name" value="Homeodomain-like"/>
    <property type="match status" value="1"/>
</dbReference>
<name>A0ABV7TLE8_9RHOB</name>
<keyword evidence="6" id="KW-1185">Reference proteome</keyword>
<dbReference type="PROSITE" id="PS01124">
    <property type="entry name" value="HTH_ARAC_FAMILY_2"/>
    <property type="match status" value="1"/>
</dbReference>
<protein>
    <submittedName>
        <fullName evidence="5">Helix-turn-helix domain-containing protein</fullName>
    </submittedName>
</protein>
<dbReference type="SMART" id="SM00342">
    <property type="entry name" value="HTH_ARAC"/>
    <property type="match status" value="1"/>
</dbReference>
<evidence type="ECO:0000256" key="1">
    <source>
        <dbReference type="ARBA" id="ARBA00023015"/>
    </source>
</evidence>
<dbReference type="Proteomes" id="UP001595629">
    <property type="component" value="Unassembled WGS sequence"/>
</dbReference>
<dbReference type="PANTHER" id="PTHR46796:SF12">
    <property type="entry name" value="HTH-TYPE DNA-BINDING TRANSCRIPTIONAL ACTIVATOR EUTR"/>
    <property type="match status" value="1"/>
</dbReference>
<dbReference type="PANTHER" id="PTHR46796">
    <property type="entry name" value="HTH-TYPE TRANSCRIPTIONAL ACTIVATOR RHAS-RELATED"/>
    <property type="match status" value="1"/>
</dbReference>
<evidence type="ECO:0000256" key="3">
    <source>
        <dbReference type="ARBA" id="ARBA00023163"/>
    </source>
</evidence>
<evidence type="ECO:0000259" key="4">
    <source>
        <dbReference type="PROSITE" id="PS01124"/>
    </source>
</evidence>
<dbReference type="RefSeq" id="WP_386737403.1">
    <property type="nucleotide sequence ID" value="NZ_JBHRXI010000040.1"/>
</dbReference>
<evidence type="ECO:0000313" key="5">
    <source>
        <dbReference type="EMBL" id="MFC3616101.1"/>
    </source>
</evidence>
<dbReference type="SUPFAM" id="SSF46689">
    <property type="entry name" value="Homeodomain-like"/>
    <property type="match status" value="1"/>
</dbReference>
<evidence type="ECO:0000313" key="6">
    <source>
        <dbReference type="Proteomes" id="UP001595629"/>
    </source>
</evidence>
<evidence type="ECO:0000256" key="2">
    <source>
        <dbReference type="ARBA" id="ARBA00023125"/>
    </source>
</evidence>
<dbReference type="InterPro" id="IPR018060">
    <property type="entry name" value="HTH_AraC"/>
</dbReference>
<organism evidence="5 6">
    <name type="scientific">Lutimaribacter marinistellae</name>
    <dbReference type="NCBI Taxonomy" id="1820329"/>
    <lineage>
        <taxon>Bacteria</taxon>
        <taxon>Pseudomonadati</taxon>
        <taxon>Pseudomonadota</taxon>
        <taxon>Alphaproteobacteria</taxon>
        <taxon>Rhodobacterales</taxon>
        <taxon>Roseobacteraceae</taxon>
        <taxon>Lutimaribacter</taxon>
    </lineage>
</organism>
<comment type="caution">
    <text evidence="5">The sequence shown here is derived from an EMBL/GenBank/DDBJ whole genome shotgun (WGS) entry which is preliminary data.</text>
</comment>
<keyword evidence="3" id="KW-0804">Transcription</keyword>
<sequence length="318" mass="34733">MLDVTHLRIEPDNIDEMVSGALAASGVSGFEFHLHAAPSAEIKSVQLPSGRLTLFAFKSTGHQFVVDYLPFMTFDLPLEGRIQKSVKGVELDLDTSMVAACAPGRVTAKLQPEPFGLSAGRHCFLPEATAEDFLEPTKRVEADATAWSVAAGRSFRDLMGYAHSEFFDRNAVRVTQGRARLAEALILDHLTEIMAAATSIPVRSRPGPRATLVAKCEDFIRAKYAEHISVQDMATELEVSVRTLQAAFRSTLEIGPSVFLASIRMEAARHRLLAPRPGDTATSIAMECGIFHIGRFSQRYQRVYGETPGETLRAATNG</sequence>
<dbReference type="EMBL" id="JBHRXI010000040">
    <property type="protein sequence ID" value="MFC3616101.1"/>
    <property type="molecule type" value="Genomic_DNA"/>
</dbReference>